<dbReference type="EMBL" id="CP002363">
    <property type="protein sequence ID" value="ADV64365.1"/>
    <property type="molecule type" value="Genomic_DNA"/>
</dbReference>
<dbReference type="Proteomes" id="UP000001068">
    <property type="component" value="Chromosome"/>
</dbReference>
<proteinExistence type="predicted"/>
<accession>E8RAF5</accession>
<dbReference type="KEGG" id="dmu:Desmu_0046"/>
<dbReference type="HOGENOM" id="CLU_1598942_0_0_2"/>
<sequence>MSNTYVNMVREELQASKCTVIQRVKLEEAGELIRRSMFKLPLITREGRRLFVEMLTKMAGDAELLGRLRVAKIALGSHVPEDSYDREVLEIVESLVELEKEALSPVSIRYHDKRLVVFEKDCVVNGEKYRRGDLALLTVNELTAAFIHRCVKPLQNPLVVFSKSHG</sequence>
<dbReference type="GeneID" id="10152726"/>
<evidence type="ECO:0000313" key="1">
    <source>
        <dbReference type="EMBL" id="ADV64365.1"/>
    </source>
</evidence>
<gene>
    <name evidence="1" type="ordered locus">Desmu_0046</name>
</gene>
<reference evidence="2" key="1">
    <citation type="submission" date="2010-11" db="EMBL/GenBank/DDBJ databases">
        <title>The complete genome of Desulfurococcus mucosus DSM 2162.</title>
        <authorList>
            <consortium name="US DOE Joint Genome Institute (JGI-PGF)"/>
            <person name="Lucas S."/>
            <person name="Copeland A."/>
            <person name="Lapidus A."/>
            <person name="Bruce D."/>
            <person name="Goodwin L."/>
            <person name="Pitluck S."/>
            <person name="Kyrpides N."/>
            <person name="Mavromatis K."/>
            <person name="Pagani I."/>
            <person name="Ivanova N."/>
            <person name="Ovchinnikova G."/>
            <person name="Chertkov O."/>
            <person name="Held B."/>
            <person name="Brettin T."/>
            <person name="Detter J.C."/>
            <person name="Tapia R."/>
            <person name="Han C."/>
            <person name="Land M."/>
            <person name="Hauser L."/>
            <person name="Markowitz V."/>
            <person name="Cheng J.-F."/>
            <person name="Hugenholtz P."/>
            <person name="Woyke T."/>
            <person name="Wu D."/>
            <person name="Wirth R."/>
            <person name="Bilek Y."/>
            <person name="Hader T."/>
            <person name="Klenk H.-P."/>
            <person name="Eisen J.A."/>
        </authorList>
    </citation>
    <scope>NUCLEOTIDE SEQUENCE [LARGE SCALE GENOMIC DNA]</scope>
    <source>
        <strain evidence="2">ATCC 35584 / DSM 2162 / JCM 9187 / O7/1</strain>
    </source>
</reference>
<dbReference type="STRING" id="765177.Desmu_0046"/>
<dbReference type="OrthoDB" id="379276at2157"/>
<dbReference type="AlphaFoldDB" id="E8RAF5"/>
<name>E8RAF5_DESM0</name>
<dbReference type="RefSeq" id="WP_013561587.1">
    <property type="nucleotide sequence ID" value="NC_014961.1"/>
</dbReference>
<protein>
    <submittedName>
        <fullName evidence="1">Uncharacterized protein</fullName>
    </submittedName>
</protein>
<organism evidence="1 2">
    <name type="scientific">Desulfurococcus mucosus (strain ATCC 35584 / DSM 2162 / JCM 9187 / O7/1)</name>
    <dbReference type="NCBI Taxonomy" id="765177"/>
    <lineage>
        <taxon>Archaea</taxon>
        <taxon>Thermoproteota</taxon>
        <taxon>Thermoprotei</taxon>
        <taxon>Desulfurococcales</taxon>
        <taxon>Desulfurococcaceae</taxon>
        <taxon>Desulfurococcus</taxon>
    </lineage>
</organism>
<dbReference type="eggNOG" id="arCOG00551">
    <property type="taxonomic scope" value="Archaea"/>
</dbReference>
<keyword evidence="2" id="KW-1185">Reference proteome</keyword>
<reference evidence="1 2" key="2">
    <citation type="journal article" date="2011" name="Stand. Genomic Sci.">
        <title>Complete genome sequence of Desulfurococcus mucosus type strain (O7/1).</title>
        <authorList>
            <person name="Wirth R."/>
            <person name="Chertkov O."/>
            <person name="Held B."/>
            <person name="Lapidus A."/>
            <person name="Nolan M."/>
            <person name="Lucas S."/>
            <person name="Hammon N."/>
            <person name="Deshpande S."/>
            <person name="Cheng J.F."/>
            <person name="Tapia R."/>
            <person name="Han C."/>
            <person name="Goodwin L."/>
            <person name="Pitluck S."/>
            <person name="Liolios K."/>
            <person name="Ioanna P."/>
            <person name="Ivanova N."/>
            <person name="Mavromatis K."/>
            <person name="Mikhailova N."/>
            <person name="Pati A."/>
            <person name="Chen A."/>
            <person name="Palaniappan K."/>
            <person name="Land M."/>
            <person name="Hauser L."/>
            <person name="Chang Y.J."/>
            <person name="Jeffries C.D."/>
            <person name="Bilek Y."/>
            <person name="Hader T."/>
            <person name="Rohde M."/>
            <person name="Spring S."/>
            <person name="Sikorski J."/>
            <person name="Goker M."/>
            <person name="Woyke T."/>
            <person name="Bristow J."/>
            <person name="Eisen J.A."/>
            <person name="Markowitz V."/>
            <person name="Hugenholtz P."/>
            <person name="Kyrpides N.C."/>
            <person name="Klenk H.P."/>
        </authorList>
    </citation>
    <scope>NUCLEOTIDE SEQUENCE [LARGE SCALE GENOMIC DNA]</scope>
    <source>
        <strain evidence="2">ATCC 35584 / DSM 2162 / JCM 9187 / O7/1</strain>
    </source>
</reference>
<evidence type="ECO:0000313" key="2">
    <source>
        <dbReference type="Proteomes" id="UP000001068"/>
    </source>
</evidence>